<dbReference type="PANTHER" id="PTHR46135:SF3">
    <property type="entry name" value="NME_NM23 FAMILY MEMBER 8"/>
    <property type="match status" value="1"/>
</dbReference>
<dbReference type="InterPro" id="IPR017937">
    <property type="entry name" value="Thioredoxin_CS"/>
</dbReference>
<dbReference type="Pfam" id="PF00085">
    <property type="entry name" value="Thioredoxin"/>
    <property type="match status" value="1"/>
</dbReference>
<comment type="caution">
    <text evidence="5">The sequence shown here is derived from an EMBL/GenBank/DDBJ whole genome shotgun (WGS) entry which is preliminary data.</text>
</comment>
<dbReference type="EMBL" id="WAAE01011695">
    <property type="protein sequence ID" value="NXX29811.1"/>
    <property type="molecule type" value="Genomic_DNA"/>
</dbReference>
<protein>
    <submittedName>
        <fullName evidence="5">TXND3 protein</fullName>
    </submittedName>
</protein>
<feature type="domain" description="Nucleoside diphosphate kinase-like" evidence="4">
    <location>
        <begin position="150"/>
        <end position="291"/>
    </location>
</feature>
<proteinExistence type="inferred from homology"/>
<evidence type="ECO:0000313" key="5">
    <source>
        <dbReference type="EMBL" id="NXX29811.1"/>
    </source>
</evidence>
<dbReference type="OrthoDB" id="10263751at2759"/>
<evidence type="ECO:0000256" key="3">
    <source>
        <dbReference type="RuleBase" id="RU004011"/>
    </source>
</evidence>
<dbReference type="InterPro" id="IPR013766">
    <property type="entry name" value="Thioredoxin_domain"/>
</dbReference>
<dbReference type="PRINTS" id="PR01243">
    <property type="entry name" value="NUCDPKINASE"/>
</dbReference>
<dbReference type="Pfam" id="PF00334">
    <property type="entry name" value="NDK"/>
    <property type="match status" value="2"/>
</dbReference>
<dbReference type="GO" id="GO:0004550">
    <property type="term" value="F:nucleoside diphosphate kinase activity"/>
    <property type="evidence" value="ECO:0007669"/>
    <property type="project" value="InterPro"/>
</dbReference>
<name>A0A852HJ15_9PASS</name>
<dbReference type="GO" id="GO:0006183">
    <property type="term" value="P:GTP biosynthetic process"/>
    <property type="evidence" value="ECO:0007669"/>
    <property type="project" value="InterPro"/>
</dbReference>
<dbReference type="CDD" id="cd04416">
    <property type="entry name" value="NDPk_TX"/>
    <property type="match status" value="2"/>
</dbReference>
<dbReference type="PROSITE" id="PS00194">
    <property type="entry name" value="THIOREDOXIN_1"/>
    <property type="match status" value="1"/>
</dbReference>
<organism evidence="5 6">
    <name type="scientific">Nicator chloris</name>
    <dbReference type="NCBI Taxonomy" id="237433"/>
    <lineage>
        <taxon>Eukaryota</taxon>
        <taxon>Metazoa</taxon>
        <taxon>Chordata</taxon>
        <taxon>Craniata</taxon>
        <taxon>Vertebrata</taxon>
        <taxon>Euteleostomi</taxon>
        <taxon>Archelosauria</taxon>
        <taxon>Archosauria</taxon>
        <taxon>Dinosauria</taxon>
        <taxon>Saurischia</taxon>
        <taxon>Theropoda</taxon>
        <taxon>Coelurosauria</taxon>
        <taxon>Aves</taxon>
        <taxon>Neognathae</taxon>
        <taxon>Neoaves</taxon>
        <taxon>Telluraves</taxon>
        <taxon>Australaves</taxon>
        <taxon>Passeriformes</taxon>
        <taxon>Sylvioidea</taxon>
        <taxon>Pycnonotidae</taxon>
        <taxon>Nicator</taxon>
    </lineage>
</organism>
<gene>
    <name evidence="5" type="primary">Nme8</name>
    <name evidence="5" type="ORF">NICCHL_R10578</name>
</gene>
<feature type="domain" description="Nucleoside diphosphate kinase-like" evidence="4">
    <location>
        <begin position="432"/>
        <end position="550"/>
    </location>
</feature>
<dbReference type="PANTHER" id="PTHR46135">
    <property type="entry name" value="NME/NM23 FAMILY MEMBER 8"/>
    <property type="match status" value="1"/>
</dbReference>
<feature type="non-terminal residue" evidence="5">
    <location>
        <position position="1"/>
    </location>
</feature>
<comment type="similarity">
    <text evidence="1 2 3">Belongs to the NDK family.</text>
</comment>
<feature type="non-terminal residue" evidence="5">
    <location>
        <position position="550"/>
    </location>
</feature>
<dbReference type="GO" id="GO:0006241">
    <property type="term" value="P:CTP biosynthetic process"/>
    <property type="evidence" value="ECO:0007669"/>
    <property type="project" value="InterPro"/>
</dbReference>
<reference evidence="5" key="1">
    <citation type="submission" date="2020-02" db="EMBL/GenBank/DDBJ databases">
        <title>Bird 10,000 Genomes (B10K) Project - Family phase.</title>
        <authorList>
            <person name="Zhang G."/>
        </authorList>
    </citation>
    <scope>NUCLEOTIDE SEQUENCE</scope>
    <source>
        <strain evidence="5">B10K-DU-002-40</strain>
        <tissue evidence="5">Muscle</tissue>
    </source>
</reference>
<dbReference type="SMART" id="SM00562">
    <property type="entry name" value="NDK"/>
    <property type="match status" value="3"/>
</dbReference>
<keyword evidence="6" id="KW-1185">Reference proteome</keyword>
<dbReference type="GO" id="GO:0006228">
    <property type="term" value="P:UTP biosynthetic process"/>
    <property type="evidence" value="ECO:0007669"/>
    <property type="project" value="InterPro"/>
</dbReference>
<dbReference type="InterPro" id="IPR034907">
    <property type="entry name" value="NDK-like_dom"/>
</dbReference>
<evidence type="ECO:0000256" key="1">
    <source>
        <dbReference type="ARBA" id="ARBA00008142"/>
    </source>
</evidence>
<dbReference type="AlphaFoldDB" id="A0A852HJ15"/>
<dbReference type="PROSITE" id="PS51374">
    <property type="entry name" value="NDPK_LIKE"/>
    <property type="match status" value="3"/>
</dbReference>
<feature type="domain" description="Nucleoside diphosphate kinase-like" evidence="4">
    <location>
        <begin position="296"/>
        <end position="431"/>
    </location>
</feature>
<dbReference type="InterPro" id="IPR051766">
    <property type="entry name" value="TXND_domain-containing"/>
</dbReference>
<dbReference type="SUPFAM" id="SSF52833">
    <property type="entry name" value="Thioredoxin-like"/>
    <property type="match status" value="1"/>
</dbReference>
<accession>A0A852HJ15</accession>
<dbReference type="InterPro" id="IPR036850">
    <property type="entry name" value="NDK-like_dom_sf"/>
</dbReference>
<dbReference type="Gene3D" id="3.30.70.141">
    <property type="entry name" value="Nucleoside diphosphate kinase-like domain"/>
    <property type="match status" value="3"/>
</dbReference>
<sequence length="550" mass="62817">ILFQTVISDQDQWDEMLLTKGIVVIDVYQAWCGPCKAVQNLFRKLRIDFSEDNLLNFAAAEADNIETLKPFRRSCEPVFLFSVQGKIVAIVKGVNAPLITKVVTDLVQEEREIAAGEKERGEVLTNQILMHKCVFLLHARYFFPFAEEVLTLSVGIIKPDDVLAGRVEEIKRKIIDAGFDIEADEERMLTEEQIRVFYARNKDEPDFDAFVQFMMTGPCHVLIITRKEATDAIPHWKDLHKTNETGEAEEPAKLPGLTKTESLVNLCDVQDSVEDASRQLAFFFPNFHIDEIEHHVERTLAIIRPSLLKERRDSIIQRIKDDGFHIVMQKEIILSEEQVRTFYKEHVDQDYFPVLLEQMTSGPTLVLALTGEDAVAHWRGLLGPKTLEEAKENPESLRAQYVIENIAINQLHGSSTRSDAQKELEFFFPEEKTFALIKPEAVKTHKDEILKKVREAGFSISRVKEQSLTREMAIHFYKDHKGKPFFDELVNCMTQGPSVIMVLTKENAVEEWRRLMGPADPEEAKKTCPESIRAQFAHDILSNAVHGASD</sequence>
<dbReference type="InterPro" id="IPR036249">
    <property type="entry name" value="Thioredoxin-like_sf"/>
</dbReference>
<evidence type="ECO:0000313" key="6">
    <source>
        <dbReference type="Proteomes" id="UP000653383"/>
    </source>
</evidence>
<comment type="caution">
    <text evidence="2">Lacks conserved residue(s) required for the propagation of feature annotation.</text>
</comment>
<dbReference type="Gene3D" id="3.40.30.10">
    <property type="entry name" value="Glutaredoxin"/>
    <property type="match status" value="1"/>
</dbReference>
<dbReference type="InterPro" id="IPR001564">
    <property type="entry name" value="Nucleoside_diP_kinase"/>
</dbReference>
<dbReference type="Proteomes" id="UP000653383">
    <property type="component" value="Unassembled WGS sequence"/>
</dbReference>
<evidence type="ECO:0000259" key="4">
    <source>
        <dbReference type="SMART" id="SM00562"/>
    </source>
</evidence>
<evidence type="ECO:0000256" key="2">
    <source>
        <dbReference type="PROSITE-ProRule" id="PRU00706"/>
    </source>
</evidence>
<dbReference type="SUPFAM" id="SSF54919">
    <property type="entry name" value="Nucleoside diphosphate kinase, NDK"/>
    <property type="match status" value="3"/>
</dbReference>